<keyword evidence="2" id="KW-1185">Reference proteome</keyword>
<protein>
    <submittedName>
        <fullName evidence="1">Uncharacterized protein</fullName>
    </submittedName>
</protein>
<dbReference type="AlphaFoldDB" id="A0A835ISP9"/>
<proteinExistence type="predicted"/>
<reference evidence="1 2" key="1">
    <citation type="submission" date="2020-10" db="EMBL/GenBank/DDBJ databases">
        <title>The Coptis chinensis genome and diversification of protoberbering-type alkaloids.</title>
        <authorList>
            <person name="Wang B."/>
            <person name="Shu S."/>
            <person name="Song C."/>
            <person name="Liu Y."/>
        </authorList>
    </citation>
    <scope>NUCLEOTIDE SEQUENCE [LARGE SCALE GENOMIC DNA]</scope>
    <source>
        <strain evidence="1">HL-2020</strain>
        <tissue evidence="1">Leaf</tissue>
    </source>
</reference>
<organism evidence="1 2">
    <name type="scientific">Coptis chinensis</name>
    <dbReference type="NCBI Taxonomy" id="261450"/>
    <lineage>
        <taxon>Eukaryota</taxon>
        <taxon>Viridiplantae</taxon>
        <taxon>Streptophyta</taxon>
        <taxon>Embryophyta</taxon>
        <taxon>Tracheophyta</taxon>
        <taxon>Spermatophyta</taxon>
        <taxon>Magnoliopsida</taxon>
        <taxon>Ranunculales</taxon>
        <taxon>Ranunculaceae</taxon>
        <taxon>Coptidoideae</taxon>
        <taxon>Coptis</taxon>
    </lineage>
</organism>
<gene>
    <name evidence="1" type="ORF">IFM89_015335</name>
</gene>
<dbReference type="OrthoDB" id="1735728at2759"/>
<dbReference type="EMBL" id="JADFTS010000002">
    <property type="protein sequence ID" value="KAF9620938.1"/>
    <property type="molecule type" value="Genomic_DNA"/>
</dbReference>
<name>A0A835ISP9_9MAGN</name>
<evidence type="ECO:0000313" key="1">
    <source>
        <dbReference type="EMBL" id="KAF9620938.1"/>
    </source>
</evidence>
<evidence type="ECO:0000313" key="2">
    <source>
        <dbReference type="Proteomes" id="UP000631114"/>
    </source>
</evidence>
<accession>A0A835ISP9</accession>
<sequence>MALIKKVSMAEALDTVRLCKDDQESTFAMLASVLWLGNISVQVIDNENHVLVRFVNILSVYGRNESRKEVGKLIVRLCFCFNVNCDLDWRLCFFLCKLRFGLVVLFFYFN</sequence>
<comment type="caution">
    <text evidence="1">The sequence shown here is derived from an EMBL/GenBank/DDBJ whole genome shotgun (WGS) entry which is preliminary data.</text>
</comment>
<dbReference type="Proteomes" id="UP000631114">
    <property type="component" value="Unassembled WGS sequence"/>
</dbReference>